<dbReference type="EMBL" id="AZHB01000001">
    <property type="protein sequence ID" value="OAA73964.1"/>
    <property type="molecule type" value="Genomic_DNA"/>
</dbReference>
<protein>
    <recommendedName>
        <fullName evidence="3">Fungal-type protein kinase domain-containing protein</fullName>
    </recommendedName>
</protein>
<keyword evidence="2" id="KW-1185">Reference proteome</keyword>
<evidence type="ECO:0008006" key="3">
    <source>
        <dbReference type="Google" id="ProtNLM"/>
    </source>
</evidence>
<dbReference type="AlphaFoldDB" id="A0A162LQ14"/>
<dbReference type="GeneID" id="30017157"/>
<gene>
    <name evidence="1" type="ORF">ISF_00865</name>
</gene>
<proteinExistence type="predicted"/>
<accession>A0A162LQ14</accession>
<reference evidence="1 2" key="1">
    <citation type="journal article" date="2016" name="Genome Biol. Evol.">
        <title>Divergent and convergent evolution of fungal pathogenicity.</title>
        <authorList>
            <person name="Shang Y."/>
            <person name="Xiao G."/>
            <person name="Zheng P."/>
            <person name="Cen K."/>
            <person name="Zhan S."/>
            <person name="Wang C."/>
        </authorList>
    </citation>
    <scope>NUCLEOTIDE SEQUENCE [LARGE SCALE GENOMIC DNA]</scope>
    <source>
        <strain evidence="1 2">ARSEF 2679</strain>
    </source>
</reference>
<evidence type="ECO:0000313" key="2">
    <source>
        <dbReference type="Proteomes" id="UP000076744"/>
    </source>
</evidence>
<comment type="caution">
    <text evidence="1">The sequence shown here is derived from an EMBL/GenBank/DDBJ whole genome shotgun (WGS) entry which is preliminary data.</text>
</comment>
<dbReference type="RefSeq" id="XP_018708922.1">
    <property type="nucleotide sequence ID" value="XM_018844472.1"/>
</dbReference>
<name>A0A162LQ14_CORFA</name>
<sequence length="205" mass="23750">MSVVPQTGIVRKYCELVSENIEYGASAFWQVWLQREFVQNDYERETYAVTSEMSPDGSLRRVDHVVKRYEPNHHNLSSMVWNECKRPKGSARAAEDQALDAAIRCIDREKLIYIYTLTTVGTTFRVWEVTRRDRKPRPFTPETTTGTPFTPSGFVDVDSGLGYSLRDAIQYMKEKVPLGEAPIVPSQPHLLQQMVRVLRRRRRPE</sequence>
<organism evidence="1 2">
    <name type="scientific">Cordyceps fumosorosea (strain ARSEF 2679)</name>
    <name type="common">Isaria fumosorosea</name>
    <dbReference type="NCBI Taxonomy" id="1081104"/>
    <lineage>
        <taxon>Eukaryota</taxon>
        <taxon>Fungi</taxon>
        <taxon>Dikarya</taxon>
        <taxon>Ascomycota</taxon>
        <taxon>Pezizomycotina</taxon>
        <taxon>Sordariomycetes</taxon>
        <taxon>Hypocreomycetidae</taxon>
        <taxon>Hypocreales</taxon>
        <taxon>Cordycipitaceae</taxon>
        <taxon>Cordyceps</taxon>
    </lineage>
</organism>
<dbReference type="Proteomes" id="UP000076744">
    <property type="component" value="Unassembled WGS sequence"/>
</dbReference>
<dbReference type="OrthoDB" id="5090566at2759"/>
<evidence type="ECO:0000313" key="1">
    <source>
        <dbReference type="EMBL" id="OAA73964.1"/>
    </source>
</evidence>